<dbReference type="RefSeq" id="WP_346752898.1">
    <property type="nucleotide sequence ID" value="NZ_JAUJEA010000005.1"/>
</dbReference>
<dbReference type="Proteomes" id="UP001172082">
    <property type="component" value="Unassembled WGS sequence"/>
</dbReference>
<organism evidence="1 2">
    <name type="scientific">Splendidivirga corallicola</name>
    <dbReference type="NCBI Taxonomy" id="3051826"/>
    <lineage>
        <taxon>Bacteria</taxon>
        <taxon>Pseudomonadati</taxon>
        <taxon>Bacteroidota</taxon>
        <taxon>Cytophagia</taxon>
        <taxon>Cytophagales</taxon>
        <taxon>Splendidivirgaceae</taxon>
        <taxon>Splendidivirga</taxon>
    </lineage>
</organism>
<gene>
    <name evidence="1" type="ORF">QQ008_15925</name>
</gene>
<name>A0ABT8KQ51_9BACT</name>
<evidence type="ECO:0000313" key="2">
    <source>
        <dbReference type="Proteomes" id="UP001172082"/>
    </source>
</evidence>
<comment type="caution">
    <text evidence="1">The sequence shown here is derived from an EMBL/GenBank/DDBJ whole genome shotgun (WGS) entry which is preliminary data.</text>
</comment>
<proteinExistence type="predicted"/>
<accession>A0ABT8KQ51</accession>
<dbReference type="EMBL" id="JAUJEA010000005">
    <property type="protein sequence ID" value="MDN5202879.1"/>
    <property type="molecule type" value="Genomic_DNA"/>
</dbReference>
<sequence>MKGTIKFFIFFIAIFILLVMLIGRASESDEVITQKLTEDCQEHSFRTTLDNKPAIQHRRAWLDYSRTSYCTDYHVAEKSFNISARSRNNISISNVEDYAKYWGNLYKKLYQLDAPSLKLLEDSLQTIRDKKQLNRTDFAHAIVTFVQDIPYSYIINAPCSDQHRSHPCVENIKYGILSPIEFLYTLNGDCDTRSVLLYALFRHFNYEPLVVISAQYQHAMLALNITATGEYLAHKGKKFYFWETTNVGWKPGMLPPDVNNKRYWKIALDYEY</sequence>
<protein>
    <recommendedName>
        <fullName evidence="3">Transglutaminase-like domain-containing protein</fullName>
    </recommendedName>
</protein>
<keyword evidence="2" id="KW-1185">Reference proteome</keyword>
<evidence type="ECO:0000313" key="1">
    <source>
        <dbReference type="EMBL" id="MDN5202879.1"/>
    </source>
</evidence>
<reference evidence="1" key="1">
    <citation type="submission" date="2023-06" db="EMBL/GenBank/DDBJ databases">
        <title>Genomic of Parafulvivirga corallium.</title>
        <authorList>
            <person name="Wang G."/>
        </authorList>
    </citation>
    <scope>NUCLEOTIDE SEQUENCE</scope>
    <source>
        <strain evidence="1">BMA10</strain>
    </source>
</reference>
<evidence type="ECO:0008006" key="3">
    <source>
        <dbReference type="Google" id="ProtNLM"/>
    </source>
</evidence>